<dbReference type="InterPro" id="IPR014722">
    <property type="entry name" value="Rib_uL2_dom2"/>
</dbReference>
<evidence type="ECO:0000256" key="6">
    <source>
        <dbReference type="ARBA" id="ARBA00035282"/>
    </source>
</evidence>
<dbReference type="InterPro" id="IPR041988">
    <property type="entry name" value="Ribosomal_uL24_KOW"/>
</dbReference>
<dbReference type="SMART" id="SM00739">
    <property type="entry name" value="KOW"/>
    <property type="match status" value="1"/>
</dbReference>
<reference evidence="9" key="1">
    <citation type="submission" date="2021-02" db="EMBL/GenBank/DDBJ databases">
        <authorList>
            <person name="Dougan E. K."/>
            <person name="Rhodes N."/>
            <person name="Thang M."/>
            <person name="Chan C."/>
        </authorList>
    </citation>
    <scope>NUCLEOTIDE SEQUENCE</scope>
</reference>
<evidence type="ECO:0000256" key="4">
    <source>
        <dbReference type="ARBA" id="ARBA00022980"/>
    </source>
</evidence>
<dbReference type="GO" id="GO:1990904">
    <property type="term" value="C:ribonucleoprotein complex"/>
    <property type="evidence" value="ECO:0007669"/>
    <property type="project" value="UniProtKB-KW"/>
</dbReference>
<dbReference type="Pfam" id="PF17136">
    <property type="entry name" value="ribosomal_L24"/>
    <property type="match status" value="1"/>
</dbReference>
<dbReference type="GO" id="GO:0005840">
    <property type="term" value="C:ribosome"/>
    <property type="evidence" value="ECO:0007669"/>
    <property type="project" value="UniProtKB-KW"/>
</dbReference>
<comment type="caution">
    <text evidence="9">The sequence shown here is derived from an EMBL/GenBank/DDBJ whole genome shotgun (WGS) entry which is preliminary data.</text>
</comment>
<dbReference type="InterPro" id="IPR005824">
    <property type="entry name" value="KOW"/>
</dbReference>
<evidence type="ECO:0000256" key="5">
    <source>
        <dbReference type="ARBA" id="ARBA00023274"/>
    </source>
</evidence>
<name>A0A812M0F3_SYMPI</name>
<dbReference type="Gene3D" id="2.30.30.30">
    <property type="match status" value="1"/>
</dbReference>
<gene>
    <name evidence="9" type="primary">rplX</name>
    <name evidence="9" type="ORF">SPIL2461_LOCUS5183</name>
</gene>
<dbReference type="InterPro" id="IPR003256">
    <property type="entry name" value="Ribosomal_uL24"/>
</dbReference>
<keyword evidence="5" id="KW-0687">Ribonucleoprotein</keyword>
<accession>A0A812M0F3</accession>
<dbReference type="InterPro" id="IPR008991">
    <property type="entry name" value="Translation_prot_SH3-like_sf"/>
</dbReference>
<feature type="domain" description="KOW" evidence="8">
    <location>
        <begin position="73"/>
        <end position="100"/>
    </location>
</feature>
<dbReference type="InterPro" id="IPR057264">
    <property type="entry name" value="Ribosomal_uL24_C"/>
</dbReference>
<evidence type="ECO:0000256" key="7">
    <source>
        <dbReference type="SAM" id="MobiDB-lite"/>
    </source>
</evidence>
<dbReference type="CDD" id="cd06089">
    <property type="entry name" value="KOW_RPL26"/>
    <property type="match status" value="1"/>
</dbReference>
<keyword evidence="10" id="KW-1185">Reference proteome</keyword>
<keyword evidence="4" id="KW-0689">Ribosomal protein</keyword>
<dbReference type="NCBIfam" id="TIGR01079">
    <property type="entry name" value="rplX_bact"/>
    <property type="match status" value="1"/>
</dbReference>
<dbReference type="SUPFAM" id="SSF50104">
    <property type="entry name" value="Translation proteins SH3-like domain"/>
    <property type="match status" value="1"/>
</dbReference>
<sequence length="200" mass="22846">MLAPSLQRRTPSQTGACSRVIMHARSPKPTTPAGSPKNKRRMRAGRKRPIFNGRQIAVRVNPKTNKPVRYKMHVMPGDTVQVMKGKDKGKVTEVLRIFPKWNKILCLGVNYCIKHVRPMREDEVGQRVQVEAPMHSSWVMHYDEEEEVAGLLGVRFKKKALKDGSEVVKKVRYNKSTGNEIPVRAPSRWVPVLDRVEDED</sequence>
<dbReference type="EMBL" id="CAJNIZ010007224">
    <property type="protein sequence ID" value="CAE7256182.1"/>
    <property type="molecule type" value="Genomic_DNA"/>
</dbReference>
<comment type="similarity">
    <text evidence="2">Belongs to the universal ribosomal protein uL24 family.</text>
</comment>
<feature type="region of interest" description="Disordered" evidence="7">
    <location>
        <begin position="23"/>
        <end position="44"/>
    </location>
</feature>
<evidence type="ECO:0000313" key="9">
    <source>
        <dbReference type="EMBL" id="CAE7256182.1"/>
    </source>
</evidence>
<dbReference type="Pfam" id="PF00467">
    <property type="entry name" value="KOW"/>
    <property type="match status" value="1"/>
</dbReference>
<dbReference type="OrthoDB" id="359154at2759"/>
<dbReference type="HAMAP" id="MF_01326_B">
    <property type="entry name" value="Ribosomal_uL24_B"/>
    <property type="match status" value="1"/>
</dbReference>
<comment type="function">
    <text evidence="1">One of two assembly initiator proteins, it binds directly to the 5'-end of the 23S rRNA, where it nucleates assembly of the 50S subunit.</text>
</comment>
<evidence type="ECO:0000259" key="8">
    <source>
        <dbReference type="SMART" id="SM00739"/>
    </source>
</evidence>
<dbReference type="PANTHER" id="PTHR12903">
    <property type="entry name" value="MITOCHONDRIAL RIBOSOMAL PROTEIN L24"/>
    <property type="match status" value="1"/>
</dbReference>
<protein>
    <recommendedName>
        <fullName evidence="6">Large ribosomal subunit protein uL24c</fullName>
    </recommendedName>
</protein>
<evidence type="ECO:0000256" key="3">
    <source>
        <dbReference type="ARBA" id="ARBA00011838"/>
    </source>
</evidence>
<dbReference type="GO" id="GO:0003735">
    <property type="term" value="F:structural constituent of ribosome"/>
    <property type="evidence" value="ECO:0007669"/>
    <property type="project" value="InterPro"/>
</dbReference>
<evidence type="ECO:0000256" key="2">
    <source>
        <dbReference type="ARBA" id="ARBA00010618"/>
    </source>
</evidence>
<proteinExistence type="inferred from homology"/>
<evidence type="ECO:0000256" key="1">
    <source>
        <dbReference type="ARBA" id="ARBA00004072"/>
    </source>
</evidence>
<comment type="subunit">
    <text evidence="3">Part of the 50S ribosomal subunit.</text>
</comment>
<organism evidence="9 10">
    <name type="scientific">Symbiodinium pilosum</name>
    <name type="common">Dinoflagellate</name>
    <dbReference type="NCBI Taxonomy" id="2952"/>
    <lineage>
        <taxon>Eukaryota</taxon>
        <taxon>Sar</taxon>
        <taxon>Alveolata</taxon>
        <taxon>Dinophyceae</taxon>
        <taxon>Suessiales</taxon>
        <taxon>Symbiodiniaceae</taxon>
        <taxon>Symbiodinium</taxon>
    </lineage>
</organism>
<dbReference type="AlphaFoldDB" id="A0A812M0F3"/>
<dbReference type="GO" id="GO:0003723">
    <property type="term" value="F:RNA binding"/>
    <property type="evidence" value="ECO:0007669"/>
    <property type="project" value="InterPro"/>
</dbReference>
<dbReference type="GO" id="GO:0006412">
    <property type="term" value="P:translation"/>
    <property type="evidence" value="ECO:0007669"/>
    <property type="project" value="InterPro"/>
</dbReference>
<dbReference type="Proteomes" id="UP000649617">
    <property type="component" value="Unassembled WGS sequence"/>
</dbReference>
<evidence type="ECO:0000313" key="10">
    <source>
        <dbReference type="Proteomes" id="UP000649617"/>
    </source>
</evidence>